<gene>
    <name evidence="1" type="ORF">ADN01_00330</name>
</gene>
<evidence type="ECO:0000313" key="1">
    <source>
        <dbReference type="EMBL" id="KPL91769.1"/>
    </source>
</evidence>
<dbReference type="Proteomes" id="UP000050501">
    <property type="component" value="Unassembled WGS sequence"/>
</dbReference>
<accession>A0A0P6Z3F1</accession>
<protein>
    <submittedName>
        <fullName evidence="1">Uncharacterized protein</fullName>
    </submittedName>
</protein>
<name>A0A0P6Z3F1_9CHLR</name>
<dbReference type="RefSeq" id="WP_062417986.1">
    <property type="nucleotide sequence ID" value="NZ_DF967974.1"/>
</dbReference>
<keyword evidence="2" id="KW-1185">Reference proteome</keyword>
<sequence length="232" mass="25804">MSSKIRIFVLLVFCFVCASLGGLLALRLGGPSAAATTPLPPKATSSASVQERTNLVIIQVNDLRDSSPRLVSVWYSIILLKKQPSLTFKPLFPSQKDLSLARDLQKNFSLNADHQPRLGFLNALQENEIPWDAWLIFDNKSGTALYRWALGENAAFTSQTPESPRDIAHLDQDRSLLNGICDMLSIPAQDRPRAFDWDLLTSDHFVTSVDLSSALGLWHHLSDQSPRCKIHP</sequence>
<dbReference type="AlphaFoldDB" id="A0A0P6Z3F1"/>
<comment type="caution">
    <text evidence="1">The sequence shown here is derived from an EMBL/GenBank/DDBJ whole genome shotgun (WGS) entry which is preliminary data.</text>
</comment>
<dbReference type="STRING" id="229921.ADN01_00330"/>
<reference evidence="1 2" key="1">
    <citation type="submission" date="2015-07" db="EMBL/GenBank/DDBJ databases">
        <title>Genome sequence of Levilinea saccharolytica DSM 16555.</title>
        <authorList>
            <person name="Hemp J."/>
            <person name="Ward L.M."/>
            <person name="Pace L.A."/>
            <person name="Fischer W.W."/>
        </authorList>
    </citation>
    <scope>NUCLEOTIDE SEQUENCE [LARGE SCALE GENOMIC DNA]</scope>
    <source>
        <strain evidence="1 2">KIBI-1</strain>
    </source>
</reference>
<proteinExistence type="predicted"/>
<evidence type="ECO:0000313" key="2">
    <source>
        <dbReference type="Proteomes" id="UP000050501"/>
    </source>
</evidence>
<dbReference type="EMBL" id="LGCM01000002">
    <property type="protein sequence ID" value="KPL91769.1"/>
    <property type="molecule type" value="Genomic_DNA"/>
</dbReference>
<organism evidence="1 2">
    <name type="scientific">Levilinea saccharolytica</name>
    <dbReference type="NCBI Taxonomy" id="229921"/>
    <lineage>
        <taxon>Bacteria</taxon>
        <taxon>Bacillati</taxon>
        <taxon>Chloroflexota</taxon>
        <taxon>Anaerolineae</taxon>
        <taxon>Anaerolineales</taxon>
        <taxon>Anaerolineaceae</taxon>
        <taxon>Levilinea</taxon>
    </lineage>
</organism>